<comment type="caution">
    <text evidence="1">The sequence shown here is derived from an EMBL/GenBank/DDBJ whole genome shotgun (WGS) entry which is preliminary data.</text>
</comment>
<dbReference type="EMBL" id="BFBB01000010">
    <property type="protein sequence ID" value="GBF52053.1"/>
    <property type="molecule type" value="Genomic_DNA"/>
</dbReference>
<protein>
    <submittedName>
        <fullName evidence="1">Gag protein</fullName>
    </submittedName>
</protein>
<keyword evidence="2" id="KW-1185">Reference proteome</keyword>
<evidence type="ECO:0000313" key="1">
    <source>
        <dbReference type="EMBL" id="GBF52053.1"/>
    </source>
</evidence>
<dbReference type="Proteomes" id="UP000245133">
    <property type="component" value="Unassembled WGS sequence"/>
</dbReference>
<name>A0A2P2E5A4_9LEPT</name>
<proteinExistence type="predicted"/>
<organism evidence="1 2">
    <name type="scientific">Leptospira ryugenii</name>
    <dbReference type="NCBI Taxonomy" id="1917863"/>
    <lineage>
        <taxon>Bacteria</taxon>
        <taxon>Pseudomonadati</taxon>
        <taxon>Spirochaetota</taxon>
        <taxon>Spirochaetia</taxon>
        <taxon>Leptospirales</taxon>
        <taxon>Leptospiraceae</taxon>
        <taxon>Leptospira</taxon>
    </lineage>
</organism>
<evidence type="ECO:0000313" key="2">
    <source>
        <dbReference type="Proteomes" id="UP000245133"/>
    </source>
</evidence>
<sequence>MVNLKYAGEFLLADPETWVPNVKVVKFGGVVAVPDEEEPELDEEIRCNKSKFVILSLSLFCDG</sequence>
<reference evidence="1 2" key="1">
    <citation type="submission" date="2018-02" db="EMBL/GenBank/DDBJ databases">
        <title>Novel Leptospira species isolated from soil and water in Japan.</title>
        <authorList>
            <person name="Nakao R."/>
            <person name="Masuzawa T."/>
        </authorList>
    </citation>
    <scope>NUCLEOTIDE SEQUENCE [LARGE SCALE GENOMIC DNA]</scope>
    <source>
        <strain evidence="1 2">YH101</strain>
    </source>
</reference>
<accession>A0A2P2E5A4</accession>
<gene>
    <name evidence="1" type="primary">gag</name>
    <name evidence="1" type="ORF">LPTSP4_35910</name>
</gene>
<dbReference type="AlphaFoldDB" id="A0A2P2E5A4"/>